<evidence type="ECO:0000256" key="2">
    <source>
        <dbReference type="ARBA" id="ARBA00022516"/>
    </source>
</evidence>
<keyword evidence="2 11" id="KW-0444">Lipid biosynthesis</keyword>
<feature type="site" description="Cleavage (non-hydrolytic); by autocatalysis" evidence="11">
    <location>
        <begin position="216"/>
        <end position="217"/>
    </location>
</feature>
<proteinExistence type="inferred from homology"/>
<evidence type="ECO:0000256" key="12">
    <source>
        <dbReference type="SAM" id="Phobius"/>
    </source>
</evidence>
<evidence type="ECO:0000313" key="14">
    <source>
        <dbReference type="Proteomes" id="UP000033220"/>
    </source>
</evidence>
<comment type="cofactor">
    <cofactor evidence="11">
        <name>pyruvate</name>
        <dbReference type="ChEBI" id="CHEBI:15361"/>
    </cofactor>
    <text evidence="11">Binds 1 pyruvoyl group covalently per subunit.</text>
</comment>
<keyword evidence="9 11" id="KW-1208">Phospholipid metabolism</keyword>
<keyword evidence="8 11" id="KW-0456">Lyase</keyword>
<keyword evidence="1 11" id="KW-1003">Cell membrane</keyword>
<comment type="similarity">
    <text evidence="11">Belongs to the phosphatidylserine decarboxylase family. PSD-A subfamily.</text>
</comment>
<dbReference type="InterPro" id="IPR003817">
    <property type="entry name" value="PS_Dcarbxylase"/>
</dbReference>
<keyword evidence="4 11" id="KW-0443">Lipid metabolism</keyword>
<dbReference type="eggNOG" id="COG0688">
    <property type="taxonomic scope" value="Bacteria"/>
</dbReference>
<reference evidence="13 14" key="1">
    <citation type="submission" date="2012-02" db="EMBL/GenBank/DDBJ databases">
        <title>Shotgun genome sequence of Phaeospirillum photometricum DSM 122.</title>
        <authorList>
            <person name="Duquesne K."/>
            <person name="Sturgis J."/>
        </authorList>
    </citation>
    <scope>NUCLEOTIDE SEQUENCE [LARGE SCALE GENOMIC DNA]</scope>
    <source>
        <strain evidence="14">DSM122</strain>
    </source>
</reference>
<dbReference type="NCBIfam" id="NF003678">
    <property type="entry name" value="PRK05305.1-2"/>
    <property type="match status" value="1"/>
</dbReference>
<dbReference type="EC" id="4.1.1.65" evidence="11"/>
<keyword evidence="7 11" id="KW-0594">Phospholipid biosynthesis</keyword>
<comment type="subcellular location">
    <subcellularLocation>
        <location evidence="11">Cell membrane</location>
        <topology evidence="11">Peripheral membrane protein</topology>
    </subcellularLocation>
</comment>
<protein>
    <recommendedName>
        <fullName evidence="11">Phosphatidylserine decarboxylase proenzyme</fullName>
        <ecNumber evidence="11">4.1.1.65</ecNumber>
    </recommendedName>
    <component>
        <recommendedName>
            <fullName evidence="11">Phosphatidylserine decarboxylase alpha chain</fullName>
        </recommendedName>
    </component>
    <component>
        <recommendedName>
            <fullName evidence="11">Phosphatidylserine decarboxylase beta chain</fullName>
        </recommendedName>
    </component>
</protein>
<accession>H6SN81</accession>
<comment type="pathway">
    <text evidence="11">Phospholipid metabolism; phosphatidylethanolamine biosynthesis; phosphatidylethanolamine from CDP-diacylglycerol: step 2/2.</text>
</comment>
<dbReference type="GO" id="GO:0006646">
    <property type="term" value="P:phosphatidylethanolamine biosynthetic process"/>
    <property type="evidence" value="ECO:0007669"/>
    <property type="project" value="UniProtKB-UniRule"/>
</dbReference>
<keyword evidence="6 11" id="KW-0865">Zymogen</keyword>
<dbReference type="EMBL" id="HE663493">
    <property type="protein sequence ID" value="CCG06957.1"/>
    <property type="molecule type" value="Genomic_DNA"/>
</dbReference>
<dbReference type="NCBIfam" id="NF003679">
    <property type="entry name" value="PRK05305.1-3"/>
    <property type="match status" value="1"/>
</dbReference>
<evidence type="ECO:0000256" key="5">
    <source>
        <dbReference type="ARBA" id="ARBA00023136"/>
    </source>
</evidence>
<sequence length="259" mass="28240">MMEGSTMRSRPVCHRFFVPVEGKMRRIDIDWKTYLNPPFHPDGWKFVAIAGAVSLVLWTLAFWLALLGFALTAAVLYFFRNPKRFVPERSGLVVSPASGLVQAIDEVDPPAELALDPPGKRQRVSVFLSVFDVHVNRAPIGGTVTKVLHKAGKTLNASLDKASEENERNSVVVKMQDGRQIAFTQIAGQIARRIRCDVTEGQTVLTGDVVGLIRFGSKVDIYLPPGVAPLVAPGQTMVSGETVLADLSSSETTRTAVAR</sequence>
<evidence type="ECO:0000256" key="1">
    <source>
        <dbReference type="ARBA" id="ARBA00022475"/>
    </source>
</evidence>
<dbReference type="GO" id="GO:0005886">
    <property type="term" value="C:plasma membrane"/>
    <property type="evidence" value="ECO:0007669"/>
    <property type="project" value="UniProtKB-SubCell"/>
</dbReference>
<dbReference type="STRING" id="1150469.RSPPHO_00331"/>
<evidence type="ECO:0000256" key="11">
    <source>
        <dbReference type="HAMAP-Rule" id="MF_00664"/>
    </source>
</evidence>
<comment type="function">
    <text evidence="11">Catalyzes the formation of phosphatidylethanolamine (PtdEtn) from phosphatidylserine (PtdSer).</text>
</comment>
<evidence type="ECO:0000256" key="7">
    <source>
        <dbReference type="ARBA" id="ARBA00023209"/>
    </source>
</evidence>
<feature type="active site" description="Schiff-base intermediate with substrate; via pyruvic acid" evidence="11">
    <location>
        <position position="217"/>
    </location>
</feature>
<name>H6SN81_PARPM</name>
<comment type="subunit">
    <text evidence="11">Heterodimer of a large membrane-associated beta subunit and a small pyruvoyl-containing alpha subunit.</text>
</comment>
<dbReference type="Pfam" id="PF02666">
    <property type="entry name" value="PS_Dcarbxylase"/>
    <property type="match status" value="1"/>
</dbReference>
<dbReference type="HAMAP" id="MF_00664">
    <property type="entry name" value="PS_decarb_PSD_A"/>
    <property type="match status" value="1"/>
</dbReference>
<evidence type="ECO:0000256" key="9">
    <source>
        <dbReference type="ARBA" id="ARBA00023264"/>
    </source>
</evidence>
<evidence type="ECO:0000313" key="13">
    <source>
        <dbReference type="EMBL" id="CCG06957.1"/>
    </source>
</evidence>
<evidence type="ECO:0000256" key="8">
    <source>
        <dbReference type="ARBA" id="ARBA00023239"/>
    </source>
</evidence>
<dbReference type="Proteomes" id="UP000033220">
    <property type="component" value="Chromosome DSM 122"/>
</dbReference>
<feature type="transmembrane region" description="Helical" evidence="12">
    <location>
        <begin position="46"/>
        <end position="79"/>
    </location>
</feature>
<feature type="modified residue" description="Pyruvic acid (Ser); by autocatalysis" evidence="11">
    <location>
        <position position="217"/>
    </location>
</feature>
<keyword evidence="3 11" id="KW-0210">Decarboxylase</keyword>
<dbReference type="PANTHER" id="PTHR35809">
    <property type="entry name" value="ARCHAETIDYLSERINE DECARBOXYLASE PROENZYME-RELATED"/>
    <property type="match status" value="1"/>
</dbReference>
<evidence type="ECO:0000256" key="6">
    <source>
        <dbReference type="ARBA" id="ARBA00023145"/>
    </source>
</evidence>
<comment type="PTM">
    <text evidence="11">Is synthesized initially as an inactive proenzyme. Formation of the active enzyme involves a self-maturation process in which the active site pyruvoyl group is generated from an internal serine residue via an autocatalytic post-translational modification. Two non-identical subunits are generated from the proenzyme in this reaction, and the pyruvate is formed at the N-terminus of the alpha chain, which is derived from the carboxyl end of the proenzyme. The post-translation cleavage follows an unusual pathway, termed non-hydrolytic serinolysis, in which the side chain hydroxyl group of the serine supplies its oxygen atom to form the C-terminus of the beta chain, while the remainder of the serine residue undergoes an oxidative deamination to produce ammonia and the pyruvoyl prosthetic group on the alpha chain.</text>
</comment>
<evidence type="ECO:0000256" key="10">
    <source>
        <dbReference type="ARBA" id="ARBA00023317"/>
    </source>
</evidence>
<keyword evidence="5 11" id="KW-0472">Membrane</keyword>
<keyword evidence="12" id="KW-0812">Transmembrane</keyword>
<feature type="chain" id="PRO_5023242754" description="Phosphatidylserine decarboxylase beta chain" evidence="11">
    <location>
        <begin position="1"/>
        <end position="216"/>
    </location>
</feature>
<dbReference type="InterPro" id="IPR033175">
    <property type="entry name" value="PSD-A"/>
</dbReference>
<dbReference type="GO" id="GO:0004609">
    <property type="term" value="F:phosphatidylserine decarboxylase activity"/>
    <property type="evidence" value="ECO:0007669"/>
    <property type="project" value="UniProtKB-UniRule"/>
</dbReference>
<dbReference type="AlphaFoldDB" id="H6SN81"/>
<gene>
    <name evidence="11 13" type="primary">psd</name>
    <name evidence="13" type="ORF">RSPPHO_00331</name>
</gene>
<evidence type="ECO:0000256" key="4">
    <source>
        <dbReference type="ARBA" id="ARBA00023098"/>
    </source>
</evidence>
<keyword evidence="14" id="KW-1185">Reference proteome</keyword>
<evidence type="ECO:0000256" key="3">
    <source>
        <dbReference type="ARBA" id="ARBA00022793"/>
    </source>
</evidence>
<keyword evidence="12" id="KW-1133">Transmembrane helix</keyword>
<feature type="chain" id="PRO_5023242755" description="Phosphatidylserine decarboxylase alpha chain" evidence="11">
    <location>
        <begin position="217"/>
        <end position="259"/>
    </location>
</feature>
<dbReference type="UniPathway" id="UPA00558">
    <property type="reaction ID" value="UER00616"/>
</dbReference>
<dbReference type="HOGENOM" id="CLU_072492_0_0_5"/>
<dbReference type="KEGG" id="rpm:RSPPHO_00331"/>
<keyword evidence="10 11" id="KW-0670">Pyruvate</keyword>
<comment type="catalytic activity">
    <reaction evidence="11">
        <text>a 1,2-diacyl-sn-glycero-3-phospho-L-serine + H(+) = a 1,2-diacyl-sn-glycero-3-phosphoethanolamine + CO2</text>
        <dbReference type="Rhea" id="RHEA:20828"/>
        <dbReference type="ChEBI" id="CHEBI:15378"/>
        <dbReference type="ChEBI" id="CHEBI:16526"/>
        <dbReference type="ChEBI" id="CHEBI:57262"/>
        <dbReference type="ChEBI" id="CHEBI:64612"/>
        <dbReference type="EC" id="4.1.1.65"/>
    </reaction>
</comment>
<dbReference type="PANTHER" id="PTHR35809:SF1">
    <property type="entry name" value="ARCHAETIDYLSERINE DECARBOXYLASE PROENZYME-RELATED"/>
    <property type="match status" value="1"/>
</dbReference>
<organism evidence="13 14">
    <name type="scientific">Pararhodospirillum photometricum DSM 122</name>
    <dbReference type="NCBI Taxonomy" id="1150469"/>
    <lineage>
        <taxon>Bacteria</taxon>
        <taxon>Pseudomonadati</taxon>
        <taxon>Pseudomonadota</taxon>
        <taxon>Alphaproteobacteria</taxon>
        <taxon>Rhodospirillales</taxon>
        <taxon>Rhodospirillaceae</taxon>
        <taxon>Pararhodospirillum</taxon>
    </lineage>
</organism>